<name>A0A2P2N4A3_RHIMU</name>
<dbReference type="EMBL" id="GGEC01056816">
    <property type="protein sequence ID" value="MBX37300.1"/>
    <property type="molecule type" value="Transcribed_RNA"/>
</dbReference>
<protein>
    <submittedName>
        <fullName evidence="1">Uncharacterized protein</fullName>
    </submittedName>
</protein>
<dbReference type="AlphaFoldDB" id="A0A2P2N4A3"/>
<accession>A0A2P2N4A3</accession>
<reference evidence="1" key="1">
    <citation type="submission" date="2018-02" db="EMBL/GenBank/DDBJ databases">
        <title>Rhizophora mucronata_Transcriptome.</title>
        <authorList>
            <person name="Meera S.P."/>
            <person name="Sreeshan A."/>
            <person name="Augustine A."/>
        </authorList>
    </citation>
    <scope>NUCLEOTIDE SEQUENCE</scope>
    <source>
        <tissue evidence="1">Leaf</tissue>
    </source>
</reference>
<organism evidence="1">
    <name type="scientific">Rhizophora mucronata</name>
    <name type="common">Asiatic mangrove</name>
    <dbReference type="NCBI Taxonomy" id="61149"/>
    <lineage>
        <taxon>Eukaryota</taxon>
        <taxon>Viridiplantae</taxon>
        <taxon>Streptophyta</taxon>
        <taxon>Embryophyta</taxon>
        <taxon>Tracheophyta</taxon>
        <taxon>Spermatophyta</taxon>
        <taxon>Magnoliopsida</taxon>
        <taxon>eudicotyledons</taxon>
        <taxon>Gunneridae</taxon>
        <taxon>Pentapetalae</taxon>
        <taxon>rosids</taxon>
        <taxon>fabids</taxon>
        <taxon>Malpighiales</taxon>
        <taxon>Rhizophoraceae</taxon>
        <taxon>Rhizophora</taxon>
    </lineage>
</organism>
<sequence length="20" mass="2280">MKIYLIKSQGSPIQDLRFAA</sequence>
<proteinExistence type="predicted"/>
<evidence type="ECO:0000313" key="1">
    <source>
        <dbReference type="EMBL" id="MBX37300.1"/>
    </source>
</evidence>